<dbReference type="Gene3D" id="1.25.40.20">
    <property type="entry name" value="Ankyrin repeat-containing domain"/>
    <property type="match status" value="2"/>
</dbReference>
<feature type="transmembrane region" description="Helical" evidence="9">
    <location>
        <begin position="559"/>
        <end position="579"/>
    </location>
</feature>
<dbReference type="GO" id="GO:0016020">
    <property type="term" value="C:membrane"/>
    <property type="evidence" value="ECO:0000318"/>
    <property type="project" value="GO_Central"/>
</dbReference>
<dbReference type="EMBL" id="CM000881">
    <property type="protein sequence ID" value="KQK11679.1"/>
    <property type="molecule type" value="Genomic_DNA"/>
</dbReference>
<reference evidence="12" key="3">
    <citation type="submission" date="2018-08" db="UniProtKB">
        <authorList>
            <consortium name="EnsemblPlants"/>
        </authorList>
    </citation>
    <scope>IDENTIFICATION</scope>
    <source>
        <strain evidence="12">cv. Bd21</strain>
    </source>
</reference>
<evidence type="ECO:0000256" key="5">
    <source>
        <dbReference type="ARBA" id="ARBA00023043"/>
    </source>
</evidence>
<dbReference type="InterPro" id="IPR002110">
    <property type="entry name" value="Ankyrin_rpt"/>
</dbReference>
<reference evidence="11" key="2">
    <citation type="submission" date="2017-06" db="EMBL/GenBank/DDBJ databases">
        <title>WGS assembly of Brachypodium distachyon.</title>
        <authorList>
            <consortium name="The International Brachypodium Initiative"/>
            <person name="Lucas S."/>
            <person name="Harmon-Smith M."/>
            <person name="Lail K."/>
            <person name="Tice H."/>
            <person name="Grimwood J."/>
            <person name="Bruce D."/>
            <person name="Barry K."/>
            <person name="Shu S."/>
            <person name="Lindquist E."/>
            <person name="Wang M."/>
            <person name="Pitluck S."/>
            <person name="Vogel J.P."/>
            <person name="Garvin D.F."/>
            <person name="Mockler T.C."/>
            <person name="Schmutz J."/>
            <person name="Rokhsar D."/>
            <person name="Bevan M.W."/>
        </authorList>
    </citation>
    <scope>NUCLEOTIDE SEQUENCE</scope>
    <source>
        <strain evidence="11">Bd21</strain>
    </source>
</reference>
<keyword evidence="3" id="KW-0677">Repeat</keyword>
<reference evidence="11 12" key="1">
    <citation type="journal article" date="2010" name="Nature">
        <title>Genome sequencing and analysis of the model grass Brachypodium distachyon.</title>
        <authorList>
            <consortium name="International Brachypodium Initiative"/>
        </authorList>
    </citation>
    <scope>NUCLEOTIDE SEQUENCE [LARGE SCALE GENOMIC DNA]</scope>
    <source>
        <strain evidence="11 12">Bd21</strain>
    </source>
</reference>
<evidence type="ECO:0000256" key="2">
    <source>
        <dbReference type="ARBA" id="ARBA00022692"/>
    </source>
</evidence>
<dbReference type="EnsemblPlants" id="KQK11679">
    <property type="protein sequence ID" value="KQK11679"/>
    <property type="gene ID" value="BRADI_2g61620v3"/>
</dbReference>
<evidence type="ECO:0000256" key="3">
    <source>
        <dbReference type="ARBA" id="ARBA00022737"/>
    </source>
</evidence>
<evidence type="ECO:0000313" key="11">
    <source>
        <dbReference type="EMBL" id="KQK11679.1"/>
    </source>
</evidence>
<organism evidence="11">
    <name type="scientific">Brachypodium distachyon</name>
    <name type="common">Purple false brome</name>
    <name type="synonym">Trachynia distachya</name>
    <dbReference type="NCBI Taxonomy" id="15368"/>
    <lineage>
        <taxon>Eukaryota</taxon>
        <taxon>Viridiplantae</taxon>
        <taxon>Streptophyta</taxon>
        <taxon>Embryophyta</taxon>
        <taxon>Tracheophyta</taxon>
        <taxon>Spermatophyta</taxon>
        <taxon>Magnoliopsida</taxon>
        <taxon>Liliopsida</taxon>
        <taxon>Poales</taxon>
        <taxon>Poaceae</taxon>
        <taxon>BOP clade</taxon>
        <taxon>Pooideae</taxon>
        <taxon>Stipodae</taxon>
        <taxon>Brachypodieae</taxon>
        <taxon>Brachypodium</taxon>
    </lineage>
</organism>
<dbReference type="SUPFAM" id="SSF48403">
    <property type="entry name" value="Ankyrin repeat"/>
    <property type="match status" value="1"/>
</dbReference>
<keyword evidence="6 9" id="KW-0472">Membrane</keyword>
<dbReference type="Pfam" id="PF13962">
    <property type="entry name" value="PGG"/>
    <property type="match status" value="1"/>
</dbReference>
<name>A0A0Q3GKS2_BRADI</name>
<evidence type="ECO:0000256" key="7">
    <source>
        <dbReference type="PROSITE-ProRule" id="PRU00023"/>
    </source>
</evidence>
<feature type="transmembrane region" description="Helical" evidence="9">
    <location>
        <begin position="643"/>
        <end position="662"/>
    </location>
</feature>
<dbReference type="Gramene" id="KQK11679">
    <property type="protein sequence ID" value="KQK11679"/>
    <property type="gene ID" value="BRADI_2g61620v3"/>
</dbReference>
<evidence type="ECO:0000256" key="4">
    <source>
        <dbReference type="ARBA" id="ARBA00022989"/>
    </source>
</evidence>
<accession>A0A0Q3GKS2</accession>
<evidence type="ECO:0000313" key="13">
    <source>
        <dbReference type="Proteomes" id="UP000008810"/>
    </source>
</evidence>
<feature type="region of interest" description="Disordered" evidence="8">
    <location>
        <begin position="45"/>
        <end position="70"/>
    </location>
</feature>
<feature type="repeat" description="ANK" evidence="7">
    <location>
        <begin position="239"/>
        <end position="271"/>
    </location>
</feature>
<proteinExistence type="predicted"/>
<feature type="transmembrane region" description="Helical" evidence="9">
    <location>
        <begin position="436"/>
        <end position="454"/>
    </location>
</feature>
<evidence type="ECO:0000313" key="12">
    <source>
        <dbReference type="EnsemblPlants" id="KQK11679"/>
    </source>
</evidence>
<dbReference type="AlphaFoldDB" id="A0A0Q3GKS2"/>
<feature type="repeat" description="ANK" evidence="7">
    <location>
        <begin position="432"/>
        <end position="465"/>
    </location>
</feature>
<dbReference type="PANTHER" id="PTHR24186">
    <property type="entry name" value="PROTEIN PHOSPHATASE 1 REGULATORY SUBUNIT"/>
    <property type="match status" value="1"/>
</dbReference>
<feature type="domain" description="PGG" evidence="10">
    <location>
        <begin position="553"/>
        <end position="664"/>
    </location>
</feature>
<feature type="transmembrane region" description="Helical" evidence="9">
    <location>
        <begin position="668"/>
        <end position="687"/>
    </location>
</feature>
<dbReference type="ExpressionAtlas" id="A0A0Q3GKS2">
    <property type="expression patterns" value="baseline"/>
</dbReference>
<dbReference type="PROSITE" id="PS50297">
    <property type="entry name" value="ANK_REP_REGION"/>
    <property type="match status" value="1"/>
</dbReference>
<feature type="transmembrane region" description="Helical" evidence="9">
    <location>
        <begin position="599"/>
        <end position="622"/>
    </location>
</feature>
<keyword evidence="4 9" id="KW-1133">Transmembrane helix</keyword>
<dbReference type="GeneID" id="112270599"/>
<dbReference type="InterPro" id="IPR026961">
    <property type="entry name" value="PGG_dom"/>
</dbReference>
<dbReference type="OrthoDB" id="20872at2759"/>
<dbReference type="STRING" id="15368.A0A0Q3GKS2"/>
<evidence type="ECO:0000256" key="1">
    <source>
        <dbReference type="ARBA" id="ARBA00004141"/>
    </source>
</evidence>
<dbReference type="Pfam" id="PF12796">
    <property type="entry name" value="Ank_2"/>
    <property type="match status" value="2"/>
</dbReference>
<dbReference type="SMART" id="SM00248">
    <property type="entry name" value="ANK"/>
    <property type="match status" value="6"/>
</dbReference>
<keyword evidence="13" id="KW-1185">Reference proteome</keyword>
<dbReference type="PANTHER" id="PTHR24186:SF50">
    <property type="entry name" value="ANKYRIN REPEAT-CONTAINING PROTEIN ITN1-LIKE ISOFORM X1"/>
    <property type="match status" value="1"/>
</dbReference>
<dbReference type="PROSITE" id="PS50088">
    <property type="entry name" value="ANK_REPEAT"/>
    <property type="match status" value="2"/>
</dbReference>
<dbReference type="RefSeq" id="XP_024314140.1">
    <property type="nucleotide sequence ID" value="XM_024458372.1"/>
</dbReference>
<keyword evidence="2 9" id="KW-0812">Transmembrane</keyword>
<evidence type="ECO:0000256" key="6">
    <source>
        <dbReference type="ARBA" id="ARBA00023136"/>
    </source>
</evidence>
<feature type="region of interest" description="Disordered" evidence="8">
    <location>
        <begin position="121"/>
        <end position="140"/>
    </location>
</feature>
<comment type="subcellular location">
    <subcellularLocation>
        <location evidence="1">Membrane</location>
        <topology evidence="1">Multi-pass membrane protein</topology>
    </subcellularLocation>
</comment>
<sequence>MEGLNTGTFQVYIERLISEDSFQEIRHPELRPAGQSSCLLHTIAPTTGGGGTGNTDAPTTARGGTDNTDPRLSRLELAAFKRNSCLKCAQVIYNDFVKQEAATALAWEAGAAAREAAAAAAARDAPESSTAATRRGLEEAGGHVNRVAPGVIGAGSPASYKSGDTSLHYVARSGNLSLLCSLIALAAKDNGHEGVIAFVGKPNALGETVLHETIMLGNKDMVELLLWVDPKLAAKLTGDGTSPLYLAVTLGHEDIVRMMTTTQLNDNIRCYGPLDQNVLHAAVFHGRAMTELILDWSRGRDLIAETDDNGSTPLHFIVSELVQHFRVWGVRLWVKWWVPELPPRTMSKLSHPSAAYTKDKQGLYPVHVAAKMGRKDAIDIMLKKCPDCVFLRDDGFGRTFLHFAVQYKSKSVVRYACATSAAASILNARDITGDTALHQAVAFGNLPIFYALMLKKEVSLNLRNKRNQTPLDIARSMMSRRWMPENQNPENQNPESQNPENLIYRILENAGGKNSSARWDLFINMSRPKPAEFRERSYVEFKDEDEEIRAPKLTDSARSLGICSALIASVTFSVTFAILSGLKSADGNKAGTPPIFGTWYFNAFMMSNTLAFIYSLTATVNVMYSGMSVFTTEMRHRHVQASAYLVTLSLTCLTAAFALGLYTVRAPLGHWATVVFSSFVLIAAVPLTRGMKFENFAIATRILIARRGYKFAFGLLLWDFIGRALVDFWPVIPIAGWAVCSIHLVKAQA</sequence>
<protein>
    <recommendedName>
        <fullName evidence="10">PGG domain-containing protein</fullName>
    </recommendedName>
</protein>
<dbReference type="Pfam" id="PF00023">
    <property type="entry name" value="Ank"/>
    <property type="match status" value="1"/>
</dbReference>
<keyword evidence="5 7" id="KW-0040">ANK repeat</keyword>
<evidence type="ECO:0000259" key="10">
    <source>
        <dbReference type="Pfam" id="PF13962"/>
    </source>
</evidence>
<dbReference type="Proteomes" id="UP000008810">
    <property type="component" value="Chromosome 2"/>
</dbReference>
<evidence type="ECO:0000256" key="9">
    <source>
        <dbReference type="SAM" id="Phobius"/>
    </source>
</evidence>
<feature type="transmembrane region" description="Helical" evidence="9">
    <location>
        <begin position="708"/>
        <end position="726"/>
    </location>
</feature>
<feature type="compositionally biased region" description="Low complexity" evidence="8">
    <location>
        <begin position="121"/>
        <end position="132"/>
    </location>
</feature>
<gene>
    <name evidence="12" type="primary">LOC112270599</name>
    <name evidence="11" type="ORF">BRADI_2g61620v3</name>
</gene>
<dbReference type="KEGG" id="bdi:112270599"/>
<dbReference type="InterPro" id="IPR036770">
    <property type="entry name" value="Ankyrin_rpt-contain_sf"/>
</dbReference>
<evidence type="ECO:0000256" key="8">
    <source>
        <dbReference type="SAM" id="MobiDB-lite"/>
    </source>
</evidence>